<protein>
    <submittedName>
        <fullName evidence="4">DNA processing protein</fullName>
    </submittedName>
</protein>
<reference evidence="4 5" key="1">
    <citation type="submission" date="2018-06" db="EMBL/GenBank/DDBJ databases">
        <title>Genomic Encyclopedia of Archaeal and Bacterial Type Strains, Phase II (KMG-II): from individual species to whole genera.</title>
        <authorList>
            <person name="Goeker M."/>
        </authorList>
    </citation>
    <scope>NUCLEOTIDE SEQUENCE [LARGE SCALE GENOMIC DNA]</scope>
    <source>
        <strain evidence="4 5">DSM 22011</strain>
    </source>
</reference>
<dbReference type="SUPFAM" id="SSF102405">
    <property type="entry name" value="MCP/YpsA-like"/>
    <property type="match status" value="1"/>
</dbReference>
<gene>
    <name evidence="4" type="ORF">ATI53_100545</name>
</gene>
<dbReference type="Pfam" id="PF02481">
    <property type="entry name" value="DNA_processg_A"/>
    <property type="match status" value="1"/>
</dbReference>
<comment type="caution">
    <text evidence="4">The sequence shown here is derived from an EMBL/GenBank/DDBJ whole genome shotgun (WGS) entry which is preliminary data.</text>
</comment>
<dbReference type="AlphaFoldDB" id="A0A327YKE5"/>
<evidence type="ECO:0000259" key="2">
    <source>
        <dbReference type="Pfam" id="PF02481"/>
    </source>
</evidence>
<dbReference type="Pfam" id="PF21102">
    <property type="entry name" value="DprA_N"/>
    <property type="match status" value="1"/>
</dbReference>
<sequence>MTENSNSFSSNHPPLPPTTEEARLAWLRLLRSRRVGPATFWRLLSEHGCAEAALAELPVIAAAAGVDDYHVCPTGVAMAELKAARIYGARAVFAGEPGYPPLLAQIADAPPMLWVAGDVAALGRPAVALVGARNASSLGGRMAKSLAKELGKEGFVVVSGLARGIDTAAHQAALGSGTVAVMAGGVDVLYPSENTRLAEDIRNGGGALVSEQPMGAQPHARHFPARNRIVSGMSGATVVVEAAAKSGSLITARAALDQGREVLAVPGHPFDARASGCNMLIRDGARLVRGADDVIEAIAPAVQVAQVEMDLPIVPAPAPEKRGLRETANLHGEILSRLGHSPVPEDQLIRDLDAPSGVVTPVLTDLELDGHIRRRPGGMLSRA</sequence>
<dbReference type="InterPro" id="IPR057666">
    <property type="entry name" value="DrpA_SLOG"/>
</dbReference>
<feature type="domain" description="Smf/DprA SLOG" evidence="2">
    <location>
        <begin position="92"/>
        <end position="298"/>
    </location>
</feature>
<dbReference type="EMBL" id="QLMG01000005">
    <property type="protein sequence ID" value="RAK20797.1"/>
    <property type="molecule type" value="Genomic_DNA"/>
</dbReference>
<evidence type="ECO:0000313" key="4">
    <source>
        <dbReference type="EMBL" id="RAK20797.1"/>
    </source>
</evidence>
<evidence type="ECO:0000313" key="5">
    <source>
        <dbReference type="Proteomes" id="UP000249165"/>
    </source>
</evidence>
<dbReference type="GO" id="GO:0009294">
    <property type="term" value="P:DNA-mediated transformation"/>
    <property type="evidence" value="ECO:0007669"/>
    <property type="project" value="InterPro"/>
</dbReference>
<name>A0A327YKE5_9RHOB</name>
<dbReference type="NCBIfam" id="TIGR00732">
    <property type="entry name" value="dprA"/>
    <property type="match status" value="1"/>
</dbReference>
<dbReference type="PANTHER" id="PTHR43022:SF1">
    <property type="entry name" value="PROTEIN SMF"/>
    <property type="match status" value="1"/>
</dbReference>
<keyword evidence="5" id="KW-1185">Reference proteome</keyword>
<organism evidence="4 5">
    <name type="scientific">Salipiger aestuarii</name>
    <dbReference type="NCBI Taxonomy" id="568098"/>
    <lineage>
        <taxon>Bacteria</taxon>
        <taxon>Pseudomonadati</taxon>
        <taxon>Pseudomonadota</taxon>
        <taxon>Alphaproteobacteria</taxon>
        <taxon>Rhodobacterales</taxon>
        <taxon>Roseobacteraceae</taxon>
        <taxon>Salipiger</taxon>
    </lineage>
</organism>
<dbReference type="RefSeq" id="WP_170134523.1">
    <property type="nucleotide sequence ID" value="NZ_LIQE01000006.1"/>
</dbReference>
<dbReference type="InterPro" id="IPR036388">
    <property type="entry name" value="WH-like_DNA-bd_sf"/>
</dbReference>
<dbReference type="InterPro" id="IPR003488">
    <property type="entry name" value="DprA"/>
</dbReference>
<dbReference type="Pfam" id="PF17782">
    <property type="entry name" value="WHD_DprA"/>
    <property type="match status" value="1"/>
</dbReference>
<dbReference type="InterPro" id="IPR041614">
    <property type="entry name" value="DprA_WH"/>
</dbReference>
<accession>A0A327YKE5</accession>
<dbReference type="Gene3D" id="1.10.10.10">
    <property type="entry name" value="Winged helix-like DNA-binding domain superfamily/Winged helix DNA-binding domain"/>
    <property type="match status" value="1"/>
</dbReference>
<feature type="domain" description="DprA winged helix" evidence="3">
    <location>
        <begin position="319"/>
        <end position="378"/>
    </location>
</feature>
<dbReference type="Proteomes" id="UP000249165">
    <property type="component" value="Unassembled WGS sequence"/>
</dbReference>
<evidence type="ECO:0000256" key="1">
    <source>
        <dbReference type="ARBA" id="ARBA00006525"/>
    </source>
</evidence>
<dbReference type="Gene3D" id="3.40.50.450">
    <property type="match status" value="1"/>
</dbReference>
<comment type="similarity">
    <text evidence="1">Belongs to the DprA/Smf family.</text>
</comment>
<proteinExistence type="inferred from homology"/>
<dbReference type="PANTHER" id="PTHR43022">
    <property type="entry name" value="PROTEIN SMF"/>
    <property type="match status" value="1"/>
</dbReference>
<evidence type="ECO:0000259" key="3">
    <source>
        <dbReference type="Pfam" id="PF17782"/>
    </source>
</evidence>